<comment type="caution">
    <text evidence="7">The sequence shown here is derived from an EMBL/GenBank/DDBJ whole genome shotgun (WGS) entry which is preliminary data.</text>
</comment>
<evidence type="ECO:0000256" key="3">
    <source>
        <dbReference type="ARBA" id="ARBA00022989"/>
    </source>
</evidence>
<feature type="transmembrane region" description="Helical" evidence="5">
    <location>
        <begin position="402"/>
        <end position="422"/>
    </location>
</feature>
<feature type="transmembrane region" description="Helical" evidence="5">
    <location>
        <begin position="257"/>
        <end position="276"/>
    </location>
</feature>
<proteinExistence type="predicted"/>
<dbReference type="Proteomes" id="UP001259803">
    <property type="component" value="Unassembled WGS sequence"/>
</dbReference>
<feature type="transmembrane region" description="Helical" evidence="5">
    <location>
        <begin position="134"/>
        <end position="154"/>
    </location>
</feature>
<evidence type="ECO:0000256" key="2">
    <source>
        <dbReference type="ARBA" id="ARBA00022692"/>
    </source>
</evidence>
<feature type="transmembrane region" description="Helical" evidence="5">
    <location>
        <begin position="312"/>
        <end position="329"/>
    </location>
</feature>
<dbReference type="InterPro" id="IPR007016">
    <property type="entry name" value="O-antigen_ligase-rel_domated"/>
</dbReference>
<evidence type="ECO:0000259" key="6">
    <source>
        <dbReference type="Pfam" id="PF04932"/>
    </source>
</evidence>
<feature type="transmembrane region" description="Helical" evidence="5">
    <location>
        <begin position="209"/>
        <end position="228"/>
    </location>
</feature>
<feature type="transmembrane region" description="Helical" evidence="5">
    <location>
        <begin position="51"/>
        <end position="69"/>
    </location>
</feature>
<feature type="transmembrane region" description="Helical" evidence="5">
    <location>
        <begin position="29"/>
        <end position="45"/>
    </location>
</feature>
<comment type="subcellular location">
    <subcellularLocation>
        <location evidence="1">Membrane</location>
        <topology evidence="1">Multi-pass membrane protein</topology>
    </subcellularLocation>
</comment>
<dbReference type="PANTHER" id="PTHR37422">
    <property type="entry name" value="TEICHURONIC ACID BIOSYNTHESIS PROTEIN TUAE"/>
    <property type="match status" value="1"/>
</dbReference>
<sequence length="498" mass="52232">MIRRVHEPMEAPWTRSSIAESRAGQNRRSLAVASLVAALVLGGGGSPAPLAGLALQLVTAVIMLVWLCLGTPPRIATPVRVLAAIAIVLPALQLVPLPPWIWQSLPGRESLAGSLALVGAQENWWPISVAPMRTLAVLLALGPPLAVLLMTAALPPADRTILLAAIATAGFAGVLLGAVQLAQGTGTGARLYPSGNTGWLTGLQASRNAAADMLLIAMVALAAFASTARQTRRHARRDQHRSDDSSSGNEARTAYRVLAPLVVLAIVFGMFVPAVLMTGSRAGIVLLVPALFLVAVLTVPDLAMRRHAVRNAVILATGGAGAAFLAFRLPSLQMVAARFDFATEFRLQLWSDAAYAAQQAWPVGFGMGTFMPVAIAYEPLETVDLSVPNRAHNDYLELLVEAGGSGIAVLLASGAIVAFLLWRAWRNRLVPQAHVLFTSGVLVILAAHSLVDYPLRSSTLLCVFACAIGMLAPAPISGTARQAAPDMSMRGDLKVGST</sequence>
<reference evidence="7 8" key="1">
    <citation type="submission" date="2023-09" db="EMBL/GenBank/DDBJ databases">
        <authorList>
            <person name="Rey-Velasco X."/>
        </authorList>
    </citation>
    <scope>NUCLEOTIDE SEQUENCE [LARGE SCALE GENOMIC DNA]</scope>
    <source>
        <strain evidence="7 8">F390</strain>
    </source>
</reference>
<dbReference type="Pfam" id="PF04932">
    <property type="entry name" value="Wzy_C"/>
    <property type="match status" value="1"/>
</dbReference>
<feature type="domain" description="O-antigen ligase-related" evidence="6">
    <location>
        <begin position="273"/>
        <end position="410"/>
    </location>
</feature>
<dbReference type="GO" id="GO:0016874">
    <property type="term" value="F:ligase activity"/>
    <property type="evidence" value="ECO:0007669"/>
    <property type="project" value="UniProtKB-KW"/>
</dbReference>
<feature type="transmembrane region" description="Helical" evidence="5">
    <location>
        <begin position="81"/>
        <end position="102"/>
    </location>
</feature>
<keyword evidence="2 5" id="KW-0812">Transmembrane</keyword>
<feature type="transmembrane region" description="Helical" evidence="5">
    <location>
        <begin position="457"/>
        <end position="480"/>
    </location>
</feature>
<feature type="transmembrane region" description="Helical" evidence="5">
    <location>
        <begin position="161"/>
        <end position="182"/>
    </location>
</feature>
<dbReference type="InterPro" id="IPR051533">
    <property type="entry name" value="WaaL-like"/>
</dbReference>
<evidence type="ECO:0000256" key="4">
    <source>
        <dbReference type="ARBA" id="ARBA00023136"/>
    </source>
</evidence>
<name>A0ABU2ZHR9_9SPHN</name>
<keyword evidence="4 5" id="KW-0472">Membrane</keyword>
<evidence type="ECO:0000256" key="1">
    <source>
        <dbReference type="ARBA" id="ARBA00004141"/>
    </source>
</evidence>
<evidence type="ECO:0000313" key="7">
    <source>
        <dbReference type="EMBL" id="MDT0575736.1"/>
    </source>
</evidence>
<evidence type="ECO:0000256" key="5">
    <source>
        <dbReference type="SAM" id="Phobius"/>
    </source>
</evidence>
<protein>
    <submittedName>
        <fullName evidence="7">O-antigen ligase family protein</fullName>
    </submittedName>
</protein>
<organism evidence="7 8">
    <name type="scientific">Croceicoccus esteveae</name>
    <dbReference type="NCBI Taxonomy" id="3075597"/>
    <lineage>
        <taxon>Bacteria</taxon>
        <taxon>Pseudomonadati</taxon>
        <taxon>Pseudomonadota</taxon>
        <taxon>Alphaproteobacteria</taxon>
        <taxon>Sphingomonadales</taxon>
        <taxon>Erythrobacteraceae</taxon>
        <taxon>Croceicoccus</taxon>
    </lineage>
</organism>
<feature type="transmembrane region" description="Helical" evidence="5">
    <location>
        <begin position="434"/>
        <end position="451"/>
    </location>
</feature>
<keyword evidence="7" id="KW-0436">Ligase</keyword>
<dbReference type="RefSeq" id="WP_311340306.1">
    <property type="nucleotide sequence ID" value="NZ_JAVRHS010000003.1"/>
</dbReference>
<accession>A0ABU2ZHR9</accession>
<keyword evidence="3 5" id="KW-1133">Transmembrane helix</keyword>
<evidence type="ECO:0000313" key="8">
    <source>
        <dbReference type="Proteomes" id="UP001259803"/>
    </source>
</evidence>
<keyword evidence="8" id="KW-1185">Reference proteome</keyword>
<gene>
    <name evidence="7" type="ORF">RM533_06015</name>
</gene>
<dbReference type="PANTHER" id="PTHR37422:SF13">
    <property type="entry name" value="LIPOPOLYSACCHARIDE BIOSYNTHESIS PROTEIN PA4999-RELATED"/>
    <property type="match status" value="1"/>
</dbReference>
<dbReference type="EMBL" id="JAVRHS010000003">
    <property type="protein sequence ID" value="MDT0575736.1"/>
    <property type="molecule type" value="Genomic_DNA"/>
</dbReference>
<feature type="transmembrane region" description="Helical" evidence="5">
    <location>
        <begin position="282"/>
        <end position="300"/>
    </location>
</feature>